<dbReference type="KEGG" id="far:ABE41_007565"/>
<feature type="transmembrane region" description="Helical" evidence="1">
    <location>
        <begin position="138"/>
        <end position="158"/>
    </location>
</feature>
<reference evidence="2 3" key="1">
    <citation type="submission" date="2016-08" db="EMBL/GenBank/DDBJ databases">
        <title>Complete genome sequence of Fictibacillus arsenicus G25-54, a strain with toxicity to nematodes and a potential arsenic-resistance activity.</title>
        <authorList>
            <person name="Zheng Z."/>
        </authorList>
    </citation>
    <scope>NUCLEOTIDE SEQUENCE [LARGE SCALE GENOMIC DNA]</scope>
    <source>
        <strain evidence="2 3">G25-54</strain>
    </source>
</reference>
<keyword evidence="3" id="KW-1185">Reference proteome</keyword>
<dbReference type="Proteomes" id="UP000077412">
    <property type="component" value="Chromosome"/>
</dbReference>
<dbReference type="OrthoDB" id="9804829at2"/>
<evidence type="ECO:0000256" key="1">
    <source>
        <dbReference type="SAM" id="Phobius"/>
    </source>
</evidence>
<dbReference type="Pfam" id="PF22564">
    <property type="entry name" value="HAAS"/>
    <property type="match status" value="1"/>
</dbReference>
<dbReference type="STRING" id="255247.ABE41_007565"/>
<keyword evidence="1" id="KW-0472">Membrane</keyword>
<accession>A0A1B1Z306</accession>
<feature type="transmembrane region" description="Helical" evidence="1">
    <location>
        <begin position="78"/>
        <end position="98"/>
    </location>
</feature>
<evidence type="ECO:0000313" key="2">
    <source>
        <dbReference type="EMBL" id="ANX11863.1"/>
    </source>
</evidence>
<dbReference type="AlphaFoldDB" id="A0A1B1Z306"/>
<dbReference type="RefSeq" id="WP_066288352.1">
    <property type="nucleotide sequence ID" value="NZ_CP016761.1"/>
</dbReference>
<keyword evidence="1" id="KW-1133">Transmembrane helix</keyword>
<dbReference type="EMBL" id="CP016761">
    <property type="protein sequence ID" value="ANX11863.1"/>
    <property type="molecule type" value="Genomic_DNA"/>
</dbReference>
<name>A0A1B1Z306_9BACL</name>
<protein>
    <recommendedName>
        <fullName evidence="4">DUF1700 domain-containing protein</fullName>
    </recommendedName>
</protein>
<keyword evidence="1" id="KW-0812">Transmembrane</keyword>
<sequence>MNKKNYLNELAKELKSLPINEQREVLEDYEEHFNMAQESGRSDEDIISGLGSPRKIAKELLAQSEISRAEEDPSLRSVTRAVFATLGLGLFNLIFVLAPFIVLILLPVVLAAVAAALFVSPFLLLFQDGLTVTFLKEIFLIFGLIGIGLLLLVCAIKTSKVVYKITLNYLTFNLRMIRRKYS</sequence>
<organism evidence="2 3">
    <name type="scientific">Fictibacillus arsenicus</name>
    <dbReference type="NCBI Taxonomy" id="255247"/>
    <lineage>
        <taxon>Bacteria</taxon>
        <taxon>Bacillati</taxon>
        <taxon>Bacillota</taxon>
        <taxon>Bacilli</taxon>
        <taxon>Bacillales</taxon>
        <taxon>Fictibacillaceae</taxon>
        <taxon>Fictibacillus</taxon>
    </lineage>
</organism>
<evidence type="ECO:0000313" key="3">
    <source>
        <dbReference type="Proteomes" id="UP000077412"/>
    </source>
</evidence>
<evidence type="ECO:0008006" key="4">
    <source>
        <dbReference type="Google" id="ProtNLM"/>
    </source>
</evidence>
<gene>
    <name evidence="2" type="ORF">ABE41_007565</name>
</gene>
<proteinExistence type="predicted"/>